<gene>
    <name evidence="3" type="ORF">SAMN04488085_10339</name>
</gene>
<dbReference type="InterPro" id="IPR016064">
    <property type="entry name" value="NAD/diacylglycerol_kinase_sf"/>
</dbReference>
<feature type="region of interest" description="Disordered" evidence="1">
    <location>
        <begin position="290"/>
        <end position="339"/>
    </location>
</feature>
<sequence>MPGAAHPVLIVNPRSGDGKAERVGLVHECRARGIEPAVLWPGDDVVALAEAAVARGADVLGMAGGDGSMALVASVAARHGVPMVVVPAGTRNHLAMDLGLDRGNVVGALDAFGAALEHPIDLGEVSGRPFVNNVSLGLYARIVRSPEYREARIETTLSMLPALLGPGSRPFDLRFTGPAGERHTRAHVVQVSNNAYGRTVRTLISRPRLDAGRLGVIAVELPEGPPDRVFLSALAAGQPERYPGFLAWEPSTFEVDSGELVDAGIDGEALRLSPPLRFATRPGALRIRVPQEATGRSPAARELPSRARPRGVPGPRVPGIRTDSASLRRPGGGTESLDG</sequence>
<dbReference type="InParanoid" id="A0A1I4BJD4"/>
<dbReference type="Gene3D" id="2.60.200.40">
    <property type="match status" value="1"/>
</dbReference>
<dbReference type="Pfam" id="PF00781">
    <property type="entry name" value="DAGK_cat"/>
    <property type="match status" value="1"/>
</dbReference>
<accession>A0A1I4BJD4</accession>
<protein>
    <submittedName>
        <fullName evidence="3">Diacylglycerol kinase family enzyme</fullName>
    </submittedName>
</protein>
<dbReference type="InterPro" id="IPR001206">
    <property type="entry name" value="Diacylglycerol_kinase_cat_dom"/>
</dbReference>
<dbReference type="AlphaFoldDB" id="A0A1I4BJD4"/>
<feature type="compositionally biased region" description="Gly residues" evidence="1">
    <location>
        <begin position="330"/>
        <end position="339"/>
    </location>
</feature>
<dbReference type="EMBL" id="FOSW01000003">
    <property type="protein sequence ID" value="SFK68036.1"/>
    <property type="molecule type" value="Genomic_DNA"/>
</dbReference>
<proteinExistence type="predicted"/>
<name>A0A1I4BJD4_9ACTN</name>
<keyword evidence="4" id="KW-1185">Reference proteome</keyword>
<keyword evidence="3" id="KW-0418">Kinase</keyword>
<evidence type="ECO:0000313" key="4">
    <source>
        <dbReference type="Proteomes" id="UP000199152"/>
    </source>
</evidence>
<feature type="compositionally biased region" description="Low complexity" evidence="1">
    <location>
        <begin position="310"/>
        <end position="319"/>
    </location>
</feature>
<dbReference type="STRING" id="504800.SAMN04488085_10339"/>
<dbReference type="InterPro" id="IPR017438">
    <property type="entry name" value="ATP-NAD_kinase_N"/>
</dbReference>
<feature type="domain" description="DAGKc" evidence="2">
    <location>
        <begin position="2"/>
        <end position="129"/>
    </location>
</feature>
<evidence type="ECO:0000256" key="1">
    <source>
        <dbReference type="SAM" id="MobiDB-lite"/>
    </source>
</evidence>
<reference evidence="3 4" key="1">
    <citation type="submission" date="2016-10" db="EMBL/GenBank/DDBJ databases">
        <authorList>
            <person name="de Groot N.N."/>
        </authorList>
    </citation>
    <scope>NUCLEOTIDE SEQUENCE [LARGE SCALE GENOMIC DNA]</scope>
    <source>
        <strain evidence="3 4">DSM 45317</strain>
    </source>
</reference>
<evidence type="ECO:0000313" key="3">
    <source>
        <dbReference type="EMBL" id="SFK68036.1"/>
    </source>
</evidence>
<dbReference type="SUPFAM" id="SSF111331">
    <property type="entry name" value="NAD kinase/diacylglycerol kinase-like"/>
    <property type="match status" value="1"/>
</dbReference>
<organism evidence="3 4">
    <name type="scientific">Geodermatophilus ruber</name>
    <dbReference type="NCBI Taxonomy" id="504800"/>
    <lineage>
        <taxon>Bacteria</taxon>
        <taxon>Bacillati</taxon>
        <taxon>Actinomycetota</taxon>
        <taxon>Actinomycetes</taxon>
        <taxon>Geodermatophilales</taxon>
        <taxon>Geodermatophilaceae</taxon>
        <taxon>Geodermatophilus</taxon>
    </lineage>
</organism>
<dbReference type="Proteomes" id="UP000199152">
    <property type="component" value="Unassembled WGS sequence"/>
</dbReference>
<dbReference type="PROSITE" id="PS50146">
    <property type="entry name" value="DAGK"/>
    <property type="match status" value="1"/>
</dbReference>
<dbReference type="GO" id="GO:0016301">
    <property type="term" value="F:kinase activity"/>
    <property type="evidence" value="ECO:0007669"/>
    <property type="project" value="UniProtKB-KW"/>
</dbReference>
<dbReference type="Gene3D" id="3.40.50.10330">
    <property type="entry name" value="Probable inorganic polyphosphate/atp-NAD kinase, domain 1"/>
    <property type="match status" value="1"/>
</dbReference>
<keyword evidence="3" id="KW-0808">Transferase</keyword>
<evidence type="ECO:0000259" key="2">
    <source>
        <dbReference type="PROSITE" id="PS50146"/>
    </source>
</evidence>